<keyword evidence="4 5" id="KW-0411">Iron-sulfur</keyword>
<feature type="binding site" evidence="6">
    <location>
        <position position="182"/>
    </location>
    <ligand>
        <name>S-adenosyl-L-methionine</name>
        <dbReference type="ChEBI" id="CHEBI:59789"/>
    </ligand>
</feature>
<comment type="cofactor">
    <cofactor evidence="5">
        <name>[4Fe-4S] cluster</name>
        <dbReference type="ChEBI" id="CHEBI:49883"/>
    </cofactor>
    <text evidence="5">Binds 1 [4Fe-4S] cluster. The cluster is coordinated with 3 cysteines and an exchangeable S-adenosyl-L-methionine.</text>
</comment>
<dbReference type="SFLD" id="SFLDG01280">
    <property type="entry name" value="HydE/PylB-like"/>
    <property type="match status" value="1"/>
</dbReference>
<feature type="binding site" evidence="6">
    <location>
        <position position="112"/>
    </location>
    <ligand>
        <name>(3R)-3-methyl-D-ornithine</name>
        <dbReference type="ChEBI" id="CHEBI:64642"/>
    </ligand>
</feature>
<dbReference type="SFLD" id="SFLDG01060">
    <property type="entry name" value="BATS_domain_containing"/>
    <property type="match status" value="1"/>
</dbReference>
<dbReference type="NCBIfam" id="TIGR03910">
    <property type="entry name" value="pyrrolys_PylB"/>
    <property type="match status" value="1"/>
</dbReference>
<dbReference type="SMART" id="SM00729">
    <property type="entry name" value="Elp3"/>
    <property type="match status" value="1"/>
</dbReference>
<organism evidence="8 9">
    <name type="scientific">Methanococcoides vulcani</name>
    <dbReference type="NCBI Taxonomy" id="1353158"/>
    <lineage>
        <taxon>Archaea</taxon>
        <taxon>Methanobacteriati</taxon>
        <taxon>Methanobacteriota</taxon>
        <taxon>Stenosarchaea group</taxon>
        <taxon>Methanomicrobia</taxon>
        <taxon>Methanosarcinales</taxon>
        <taxon>Methanosarcinaceae</taxon>
        <taxon>Methanococcoides</taxon>
    </lineage>
</organism>
<dbReference type="InterPro" id="IPR034422">
    <property type="entry name" value="HydE/PylB-like"/>
</dbReference>
<dbReference type="RefSeq" id="WP_394328883.1">
    <property type="nucleotide sequence ID" value="NZ_FOHQ01000002.1"/>
</dbReference>
<feature type="binding site" evidence="6">
    <location>
        <position position="190"/>
    </location>
    <ligand>
        <name>S-adenosyl-L-methionine</name>
        <dbReference type="ChEBI" id="CHEBI:59789"/>
    </ligand>
</feature>
<keyword evidence="1 5" id="KW-0949">S-adenosyl-L-methionine</keyword>
<dbReference type="InterPro" id="IPR023891">
    <property type="entry name" value="Pyrrolys_PylB"/>
</dbReference>
<feature type="domain" description="Radical SAM core" evidence="7">
    <location>
        <begin position="57"/>
        <end position="279"/>
    </location>
</feature>
<feature type="binding site" evidence="6">
    <location>
        <position position="235"/>
    </location>
    <ligand>
        <name>(3R)-3-methyl-D-ornithine</name>
        <dbReference type="ChEBI" id="CHEBI:64642"/>
    </ligand>
</feature>
<dbReference type="Proteomes" id="UP000243338">
    <property type="component" value="Unassembled WGS sequence"/>
</dbReference>
<dbReference type="AlphaFoldDB" id="A0A1H9Z9C9"/>
<reference evidence="9" key="1">
    <citation type="submission" date="2016-10" db="EMBL/GenBank/DDBJ databases">
        <authorList>
            <person name="Varghese N."/>
            <person name="Submissions S."/>
        </authorList>
    </citation>
    <scope>NUCLEOTIDE SEQUENCE [LARGE SCALE GENOMIC DNA]</scope>
    <source>
        <strain evidence="9">SLH 33</strain>
    </source>
</reference>
<feature type="binding site" evidence="6">
    <location>
        <position position="146"/>
    </location>
    <ligand>
        <name>(3R)-3-methyl-D-ornithine</name>
        <dbReference type="ChEBI" id="CHEBI:64642"/>
    </ligand>
</feature>
<dbReference type="GO" id="GO:0016740">
    <property type="term" value="F:transferase activity"/>
    <property type="evidence" value="ECO:0007669"/>
    <property type="project" value="TreeGrafter"/>
</dbReference>
<feature type="binding site" evidence="6">
    <location>
        <position position="298"/>
    </location>
    <ligand>
        <name>(3R)-3-methyl-D-ornithine</name>
        <dbReference type="ChEBI" id="CHEBI:64642"/>
    </ligand>
</feature>
<dbReference type="PROSITE" id="PS51918">
    <property type="entry name" value="RADICAL_SAM"/>
    <property type="match status" value="1"/>
</dbReference>
<feature type="binding site" evidence="6">
    <location>
        <position position="169"/>
    </location>
    <ligand>
        <name>(3R)-3-methyl-D-ornithine</name>
        <dbReference type="ChEBI" id="CHEBI:64642"/>
    </ligand>
</feature>
<dbReference type="SFLD" id="SFLDS00029">
    <property type="entry name" value="Radical_SAM"/>
    <property type="match status" value="1"/>
</dbReference>
<keyword evidence="3 5" id="KW-0408">Iron</keyword>
<feature type="binding site" evidence="6">
    <location>
        <position position="77"/>
    </location>
    <ligand>
        <name>S-adenosyl-L-methionine</name>
        <dbReference type="ChEBI" id="CHEBI:59789"/>
    </ligand>
</feature>
<dbReference type="STRING" id="1353158.SAMN04488587_0955"/>
<dbReference type="SFLD" id="SFLDF00349">
    <property type="entry name" value="3-methylornithine_synthase_(Py"/>
    <property type="match status" value="1"/>
</dbReference>
<evidence type="ECO:0000259" key="7">
    <source>
        <dbReference type="PROSITE" id="PS51918"/>
    </source>
</evidence>
<evidence type="ECO:0000256" key="1">
    <source>
        <dbReference type="ARBA" id="ARBA00022691"/>
    </source>
</evidence>
<feature type="binding site" evidence="5">
    <location>
        <position position="71"/>
    </location>
    <ligand>
        <name>[4Fe-4S] cluster</name>
        <dbReference type="ChEBI" id="CHEBI:49883"/>
        <note>4Fe-4S-S-AdoMet</note>
    </ligand>
</feature>
<evidence type="ECO:0000256" key="6">
    <source>
        <dbReference type="PIRSR" id="PIRSR004762-2"/>
    </source>
</evidence>
<feature type="binding site" evidence="6">
    <location>
        <position position="171"/>
    </location>
    <ligand>
        <name>S-adenosyl-L-methionine</name>
        <dbReference type="ChEBI" id="CHEBI:59789"/>
    </ligand>
</feature>
<evidence type="ECO:0000256" key="4">
    <source>
        <dbReference type="ARBA" id="ARBA00023014"/>
    </source>
</evidence>
<dbReference type="InterPro" id="IPR006638">
    <property type="entry name" value="Elp3/MiaA/NifB-like_rSAM"/>
</dbReference>
<gene>
    <name evidence="8" type="ORF">SAMN04488587_0955</name>
</gene>
<feature type="binding site" evidence="5">
    <location>
        <position position="75"/>
    </location>
    <ligand>
        <name>[4Fe-4S] cluster</name>
        <dbReference type="ChEBI" id="CHEBI:49883"/>
        <note>4Fe-4S-S-AdoMet</note>
    </ligand>
</feature>
<dbReference type="Gene3D" id="3.20.20.70">
    <property type="entry name" value="Aldolase class I"/>
    <property type="match status" value="1"/>
</dbReference>
<keyword evidence="2" id="KW-0479">Metal-binding</keyword>
<dbReference type="GO" id="GO:0071524">
    <property type="term" value="P:pyrrolysine biosynthetic process"/>
    <property type="evidence" value="ECO:0007669"/>
    <property type="project" value="InterPro"/>
</dbReference>
<dbReference type="GO" id="GO:0046872">
    <property type="term" value="F:metal ion binding"/>
    <property type="evidence" value="ECO:0007669"/>
    <property type="project" value="UniProtKB-KW"/>
</dbReference>
<evidence type="ECO:0000256" key="5">
    <source>
        <dbReference type="PIRSR" id="PIRSR004762-1"/>
    </source>
</evidence>
<feature type="binding site" evidence="6">
    <location>
        <position position="299"/>
    </location>
    <ligand>
        <name>(3R)-3-methyl-D-ornithine</name>
        <dbReference type="ChEBI" id="CHEBI:64642"/>
    </ligand>
</feature>
<proteinExistence type="predicted"/>
<dbReference type="CDD" id="cd01335">
    <property type="entry name" value="Radical_SAM"/>
    <property type="match status" value="1"/>
</dbReference>
<evidence type="ECO:0000313" key="8">
    <source>
        <dbReference type="EMBL" id="SES78166.1"/>
    </source>
</evidence>
<sequence>MFKNMDNEDLDNYAEQIIDGSQLSDDDIRSLLETESPDEIEKLHYVARHIRDNFFGNKVFMYSFVYFSTYCKNKCTFCYYNNANKIDRYRLSVEDIRKICQVIKTENVHMVDLTMGEDPYFHNKPERLAEFVRTVKEEVGKPIMISPGVVDNDTLEMLKDNGANFLALYQETYDMELYKQLRVEQSFEGRINSRNHAKKIGYCVEDGILTEVEPDIESTIISLRGLATSNPDMVRVMTFLPQQGTPLEGKEVRDSSSELKIISILRLLYPDKLIPASLDLEGIDGMVHRLNAGANVVTSIISSNSSLEGVVNYDREHAERDRDVKSVIARLKTMGMEPAEQSEFEKLLGR</sequence>
<feature type="binding site" evidence="6">
    <location>
        <position position="277"/>
    </location>
    <ligand>
        <name>(3R)-3-methyl-D-ornithine</name>
        <dbReference type="ChEBI" id="CHEBI:64642"/>
    </ligand>
</feature>
<dbReference type="InterPro" id="IPR007197">
    <property type="entry name" value="rSAM"/>
</dbReference>
<dbReference type="PANTHER" id="PTHR43726">
    <property type="entry name" value="3-METHYLORNITHINE SYNTHASE"/>
    <property type="match status" value="1"/>
</dbReference>
<dbReference type="SUPFAM" id="SSF102114">
    <property type="entry name" value="Radical SAM enzymes"/>
    <property type="match status" value="1"/>
</dbReference>
<dbReference type="InterPro" id="IPR058240">
    <property type="entry name" value="rSAM_sf"/>
</dbReference>
<feature type="binding site" evidence="5">
    <location>
        <position position="78"/>
    </location>
    <ligand>
        <name>[4Fe-4S] cluster</name>
        <dbReference type="ChEBI" id="CHEBI:49883"/>
        <note>4Fe-4S-S-AdoMet</note>
    </ligand>
</feature>
<keyword evidence="9" id="KW-1185">Reference proteome</keyword>
<dbReference type="Pfam" id="PF04055">
    <property type="entry name" value="Radical_SAM"/>
    <property type="match status" value="1"/>
</dbReference>
<dbReference type="InterPro" id="IPR013785">
    <property type="entry name" value="Aldolase_TIM"/>
</dbReference>
<accession>A0A1H9Z9C9</accession>
<evidence type="ECO:0000256" key="3">
    <source>
        <dbReference type="ARBA" id="ARBA00023004"/>
    </source>
</evidence>
<feature type="binding site" evidence="6">
    <location>
        <position position="240"/>
    </location>
    <ligand>
        <name>S-adenosyl-L-methionine</name>
        <dbReference type="ChEBI" id="CHEBI:59789"/>
    </ligand>
</feature>
<keyword evidence="5" id="KW-0004">4Fe-4S</keyword>
<dbReference type="PIRSF" id="PIRSF004762">
    <property type="entry name" value="CHP00423"/>
    <property type="match status" value="1"/>
</dbReference>
<dbReference type="PANTHER" id="PTHR43726:SF1">
    <property type="entry name" value="BIOTIN SYNTHASE"/>
    <property type="match status" value="1"/>
</dbReference>
<evidence type="ECO:0000313" key="9">
    <source>
        <dbReference type="Proteomes" id="UP000243338"/>
    </source>
</evidence>
<name>A0A1H9Z9C9_9EURY</name>
<dbReference type="EMBL" id="FOHQ01000002">
    <property type="protein sequence ID" value="SES78166.1"/>
    <property type="molecule type" value="Genomic_DNA"/>
</dbReference>
<protein>
    <submittedName>
        <fullName evidence="8">Pyrrolysine biosynthesis protein PylB</fullName>
    </submittedName>
</protein>
<dbReference type="GO" id="GO:0051539">
    <property type="term" value="F:4 iron, 4 sulfur cluster binding"/>
    <property type="evidence" value="ECO:0007669"/>
    <property type="project" value="UniProtKB-KW"/>
</dbReference>
<evidence type="ECO:0000256" key="2">
    <source>
        <dbReference type="ARBA" id="ARBA00022723"/>
    </source>
</evidence>